<keyword evidence="3" id="KW-0238">DNA-binding</keyword>
<evidence type="ECO:0000256" key="5">
    <source>
        <dbReference type="ARBA" id="ARBA00023242"/>
    </source>
</evidence>
<dbReference type="Proteomes" id="UP000286045">
    <property type="component" value="Unassembled WGS sequence"/>
</dbReference>
<dbReference type="GO" id="GO:0000976">
    <property type="term" value="F:transcription cis-regulatory region binding"/>
    <property type="evidence" value="ECO:0007669"/>
    <property type="project" value="TreeGrafter"/>
</dbReference>
<evidence type="ECO:0000256" key="6">
    <source>
        <dbReference type="SAM" id="MobiDB-lite"/>
    </source>
</evidence>
<sequence length="490" mass="55337">MFKHASVAPTPNREHHETPIADSGQPVVNNPSNVGLDAGYSGSQLQNHYDIPHHSKPQSSTTNLSPGPGFGVSWDQAEKAVDDFTSIFTAHFPFVILDHDITARRLFVEKPLLFRAILMIAVDFTCAKSREIRRTIDAWIGQHLLVMEEQNLGALQGLIVYIAWANPHFYSDNRATQLMYFTVGLAHSLGITREAISDNTQFKKESETNEEHRAFLACYYFLAFNSFQFGRPNPLSTSYVQHCIDSLERSSEFPTDFLLIKLVKFRQFIGRVPTVYQGLCDMKWYREISADTSDQLNEIRKDLDDSMSDVSHKHPKFSELFANMAKSFSPDGFLYAPFTALADIISMLIALSRLLLVEVDGWDLKKVRQNIDLKGIISEVKGKFSVANKIKVERVAAAAVANPSSYKPDGPDEERHDRLQTILKVIESIGSWLDDHGAFPSDNDELGEKKNDATNEGQTSPRVYTSPQSPQWNFTYFFESILQIRQSLTT</sequence>
<keyword evidence="5" id="KW-0539">Nucleus</keyword>
<dbReference type="GO" id="GO:0005634">
    <property type="term" value="C:nucleus"/>
    <property type="evidence" value="ECO:0007669"/>
    <property type="project" value="UniProtKB-SubCell"/>
</dbReference>
<organism evidence="7 8">
    <name type="scientific">Xylaria grammica</name>
    <dbReference type="NCBI Taxonomy" id="363999"/>
    <lineage>
        <taxon>Eukaryota</taxon>
        <taxon>Fungi</taxon>
        <taxon>Dikarya</taxon>
        <taxon>Ascomycota</taxon>
        <taxon>Pezizomycotina</taxon>
        <taxon>Sordariomycetes</taxon>
        <taxon>Xylariomycetidae</taxon>
        <taxon>Xylariales</taxon>
        <taxon>Xylariaceae</taxon>
        <taxon>Xylaria</taxon>
    </lineage>
</organism>
<evidence type="ECO:0000313" key="7">
    <source>
        <dbReference type="EMBL" id="RWA07979.1"/>
    </source>
</evidence>
<keyword evidence="2" id="KW-0805">Transcription regulation</keyword>
<name>A0A439D0K4_9PEZI</name>
<dbReference type="InterPro" id="IPR051089">
    <property type="entry name" value="prtT"/>
</dbReference>
<feature type="region of interest" description="Disordered" evidence="6">
    <location>
        <begin position="440"/>
        <end position="467"/>
    </location>
</feature>
<keyword evidence="8" id="KW-1185">Reference proteome</keyword>
<dbReference type="CDD" id="cd12148">
    <property type="entry name" value="fungal_TF_MHR"/>
    <property type="match status" value="1"/>
</dbReference>
<feature type="region of interest" description="Disordered" evidence="6">
    <location>
        <begin position="1"/>
        <end position="68"/>
    </location>
</feature>
<comment type="subcellular location">
    <subcellularLocation>
        <location evidence="1">Nucleus</location>
    </subcellularLocation>
</comment>
<dbReference type="STRING" id="363999.A0A439D0K4"/>
<proteinExistence type="predicted"/>
<evidence type="ECO:0000256" key="4">
    <source>
        <dbReference type="ARBA" id="ARBA00023163"/>
    </source>
</evidence>
<dbReference type="AlphaFoldDB" id="A0A439D0K4"/>
<dbReference type="GO" id="GO:0000981">
    <property type="term" value="F:DNA-binding transcription factor activity, RNA polymerase II-specific"/>
    <property type="evidence" value="ECO:0007669"/>
    <property type="project" value="TreeGrafter"/>
</dbReference>
<feature type="compositionally biased region" description="Polar residues" evidence="6">
    <location>
        <begin position="454"/>
        <end position="467"/>
    </location>
</feature>
<protein>
    <submittedName>
        <fullName evidence="7">Uncharacterized protein</fullName>
    </submittedName>
</protein>
<dbReference type="EMBL" id="RYZI01000225">
    <property type="protein sequence ID" value="RWA07979.1"/>
    <property type="molecule type" value="Genomic_DNA"/>
</dbReference>
<dbReference type="PANTHER" id="PTHR31845">
    <property type="entry name" value="FINGER DOMAIN PROTEIN, PUTATIVE-RELATED"/>
    <property type="match status" value="1"/>
</dbReference>
<evidence type="ECO:0000256" key="3">
    <source>
        <dbReference type="ARBA" id="ARBA00023125"/>
    </source>
</evidence>
<accession>A0A439D0K4</accession>
<keyword evidence="4" id="KW-0804">Transcription</keyword>
<gene>
    <name evidence="7" type="ORF">EKO27_g7125</name>
</gene>
<dbReference type="PANTHER" id="PTHR31845:SF10">
    <property type="entry name" value="ZN(II)2CYS6 TRANSCRIPTION FACTOR (EUROFUNG)"/>
    <property type="match status" value="1"/>
</dbReference>
<reference evidence="7 8" key="1">
    <citation type="submission" date="2018-12" db="EMBL/GenBank/DDBJ databases">
        <title>Draft genome sequence of Xylaria grammica IHI A82.</title>
        <authorList>
            <person name="Buettner E."/>
            <person name="Kellner H."/>
        </authorList>
    </citation>
    <scope>NUCLEOTIDE SEQUENCE [LARGE SCALE GENOMIC DNA]</scope>
    <source>
        <strain evidence="7 8">IHI A82</strain>
    </source>
</reference>
<evidence type="ECO:0000256" key="2">
    <source>
        <dbReference type="ARBA" id="ARBA00023015"/>
    </source>
</evidence>
<evidence type="ECO:0000313" key="8">
    <source>
        <dbReference type="Proteomes" id="UP000286045"/>
    </source>
</evidence>
<comment type="caution">
    <text evidence="7">The sequence shown here is derived from an EMBL/GenBank/DDBJ whole genome shotgun (WGS) entry which is preliminary data.</text>
</comment>
<evidence type="ECO:0000256" key="1">
    <source>
        <dbReference type="ARBA" id="ARBA00004123"/>
    </source>
</evidence>